<evidence type="ECO:0000313" key="2">
    <source>
        <dbReference type="Proteomes" id="UP001325248"/>
    </source>
</evidence>
<gene>
    <name evidence="1" type="ORF">BLCOC_32590</name>
</gene>
<accession>A0ABZ0UCE2</accession>
<dbReference type="Pfam" id="PF20116">
    <property type="entry name" value="DUF6506"/>
    <property type="match status" value="1"/>
</dbReference>
<evidence type="ECO:0000313" key="1">
    <source>
        <dbReference type="EMBL" id="WPX74902.1"/>
    </source>
</evidence>
<reference evidence="1" key="1">
    <citation type="submission" date="2023-10" db="EMBL/GenBank/DDBJ databases">
        <title>Genome sequence of Blautia coccoides DSM 935.</title>
        <authorList>
            <person name="Boeer T."/>
            <person name="Bengelsdorf F.R."/>
            <person name="Daniel R."/>
            <person name="Poehlein A."/>
        </authorList>
    </citation>
    <scope>NUCLEOTIDE SEQUENCE [LARGE SCALE GENOMIC DNA]</scope>
    <source>
        <strain evidence="1">DSM 935</strain>
    </source>
</reference>
<protein>
    <submittedName>
        <fullName evidence="1">Uncharacterized protein</fullName>
    </submittedName>
</protein>
<dbReference type="InterPro" id="IPR045441">
    <property type="entry name" value="DUF6506"/>
</dbReference>
<organism evidence="1 2">
    <name type="scientific">Blautia producta</name>
    <dbReference type="NCBI Taxonomy" id="33035"/>
    <lineage>
        <taxon>Bacteria</taxon>
        <taxon>Bacillati</taxon>
        <taxon>Bacillota</taxon>
        <taxon>Clostridia</taxon>
        <taxon>Lachnospirales</taxon>
        <taxon>Lachnospiraceae</taxon>
        <taxon>Blautia</taxon>
    </lineage>
</organism>
<dbReference type="EMBL" id="CP136422">
    <property type="protein sequence ID" value="WPX74902.1"/>
    <property type="molecule type" value="Genomic_DNA"/>
</dbReference>
<keyword evidence="2" id="KW-1185">Reference proteome</keyword>
<proteinExistence type="predicted"/>
<dbReference type="Proteomes" id="UP001325248">
    <property type="component" value="Chromosome"/>
</dbReference>
<name>A0ABZ0UCE2_9FIRM</name>
<sequence length="99" mass="10882">MKIVKFASIVMGEGYTPESEKAFFQNPHNDTSFFGVSSLEEACKLAVELKLRGYKCLELCGAFGADGAQKVIKATDSKIAVGFSIHLPEQDNLFDRLFS</sequence>